<reference evidence="10 11" key="1">
    <citation type="submission" date="2011-09" db="EMBL/GenBank/DDBJ databases">
        <authorList>
            <person name="Weinstock G."/>
            <person name="Sodergren E."/>
            <person name="Clifton S."/>
            <person name="Fulton L."/>
            <person name="Fulton B."/>
            <person name="Courtney L."/>
            <person name="Fronick C."/>
            <person name="Harrison M."/>
            <person name="Strong C."/>
            <person name="Farmer C."/>
            <person name="Delahaunty K."/>
            <person name="Markovic C."/>
            <person name="Hall O."/>
            <person name="Minx P."/>
            <person name="Tomlinson C."/>
            <person name="Mitreva M."/>
            <person name="Hou S."/>
            <person name="Chen J."/>
            <person name="Wollam A."/>
            <person name="Pepin K.H."/>
            <person name="Johnson M."/>
            <person name="Bhonagiri V."/>
            <person name="Zhang X."/>
            <person name="Suruliraj S."/>
            <person name="Warren W."/>
            <person name="Chinwalla A."/>
            <person name="Mardis E.R."/>
            <person name="Wilson R.K."/>
        </authorList>
    </citation>
    <scope>NUCLEOTIDE SEQUENCE [LARGE SCALE GENOMIC DNA]</scope>
    <source>
        <strain evidence="10 11">F0435</strain>
    </source>
</reference>
<dbReference type="GO" id="GO:0031460">
    <property type="term" value="P:glycine betaine transport"/>
    <property type="evidence" value="ECO:0007669"/>
    <property type="project" value="TreeGrafter"/>
</dbReference>
<evidence type="ECO:0000256" key="7">
    <source>
        <dbReference type="ARBA" id="ARBA00035652"/>
    </source>
</evidence>
<dbReference type="Gene3D" id="3.40.190.10">
    <property type="entry name" value="Periplasmic binding protein-like II"/>
    <property type="match status" value="1"/>
</dbReference>
<evidence type="ECO:0000256" key="1">
    <source>
        <dbReference type="ARBA" id="ARBA00004141"/>
    </source>
</evidence>
<sequence>MPACQLNGARIENLGVKKVANFMQTLDARKVALVQALGQHLEISFWALLIAMMIAIPLAIWVRRFPKIAQVILQLTGVLQTIPSLALLGLLIPLVGIGTVPAIIALVVYALLPIFQNTYVGLTEIDPSTEEAADAMGMSRSRKLLRVELPMAMPIIISGIRTSMVLIIGTATLAALIGAGGLGNFILLGIDRNNTSLILIGAISAALLAIMMSFLISILQKMKFKYVLILLSAIIVVGGGVAGYTTISQLNNKVVIAGKLGAEPEILINMYRDLIRDKDPRMDVELKPNFGKTSFLFSALKSNQINVYPEFTGTVLETLTHAKQTPKSPRAIYQLGKNQLAQQDRMTYLKPMAYNNTYGIAVKTSFAKRNKLRTIQDLQSVQGKLKAGMSMEFMDRSDGLKLVERRYHLKFPVKGMEPELRYRAIHDNQINVIDCYSTDSELRQYHLTVLKDNKHIFPTYQGAPLMTTKFAKKHPQIVTSLNKLAGKISEKQIQEMNYEVNVLEKSPASVAHHYLIKHHLIRE</sequence>
<dbReference type="Gene3D" id="3.40.190.120">
    <property type="entry name" value="Osmoprotection protein (prox), domain 2"/>
    <property type="match status" value="1"/>
</dbReference>
<gene>
    <name evidence="10" type="ORF">HMPREF9104_02508</name>
</gene>
<comment type="similarity">
    <text evidence="7">In the N-terminal section; belongs to the binding-protein-dependent transport system permease family.</text>
</comment>
<name>H1LIR7_9LACO</name>
<comment type="subcellular location">
    <subcellularLocation>
        <location evidence="8">Cell membrane</location>
        <topology evidence="8">Multi-pass membrane protein</topology>
    </subcellularLocation>
    <subcellularLocation>
        <location evidence="1">Membrane</location>
        <topology evidence="1">Multi-pass membrane protein</topology>
    </subcellularLocation>
</comment>
<dbReference type="PROSITE" id="PS50928">
    <property type="entry name" value="ABC_TM1"/>
    <property type="match status" value="1"/>
</dbReference>
<evidence type="ECO:0000256" key="5">
    <source>
        <dbReference type="ARBA" id="ARBA00023136"/>
    </source>
</evidence>
<feature type="transmembrane region" description="Helical" evidence="8">
    <location>
        <begin position="226"/>
        <end position="247"/>
    </location>
</feature>
<organism evidence="10 11">
    <name type="scientific">Lentilactobacillus kisonensis F0435</name>
    <dbReference type="NCBI Taxonomy" id="797516"/>
    <lineage>
        <taxon>Bacteria</taxon>
        <taxon>Bacillati</taxon>
        <taxon>Bacillota</taxon>
        <taxon>Bacilli</taxon>
        <taxon>Lactobacillales</taxon>
        <taxon>Lactobacillaceae</taxon>
        <taxon>Lentilactobacillus</taxon>
    </lineage>
</organism>
<evidence type="ECO:0000256" key="8">
    <source>
        <dbReference type="RuleBase" id="RU363032"/>
    </source>
</evidence>
<dbReference type="CDD" id="cd06261">
    <property type="entry name" value="TM_PBP2"/>
    <property type="match status" value="1"/>
</dbReference>
<dbReference type="EMBL" id="AGRJ01000219">
    <property type="protein sequence ID" value="EHO49546.1"/>
    <property type="molecule type" value="Genomic_DNA"/>
</dbReference>
<comment type="similarity">
    <text evidence="8">Belongs to the binding-protein-dependent transport system permease family.</text>
</comment>
<dbReference type="HOGENOM" id="CLU_038355_0_0_9"/>
<dbReference type="GO" id="GO:0043190">
    <property type="term" value="C:ATP-binding cassette (ABC) transporter complex"/>
    <property type="evidence" value="ECO:0007669"/>
    <property type="project" value="InterPro"/>
</dbReference>
<evidence type="ECO:0000256" key="6">
    <source>
        <dbReference type="ARBA" id="ARBA00035642"/>
    </source>
</evidence>
<keyword evidence="4 8" id="KW-1133">Transmembrane helix</keyword>
<accession>H1LIR7</accession>
<dbReference type="Pfam" id="PF00528">
    <property type="entry name" value="BPD_transp_1"/>
    <property type="match status" value="1"/>
</dbReference>
<dbReference type="GO" id="GO:0022857">
    <property type="term" value="F:transmembrane transporter activity"/>
    <property type="evidence" value="ECO:0007669"/>
    <property type="project" value="InterPro"/>
</dbReference>
<dbReference type="InterPro" id="IPR051204">
    <property type="entry name" value="ABC_transp_perm/SBD"/>
</dbReference>
<dbReference type="InterPro" id="IPR000515">
    <property type="entry name" value="MetI-like"/>
</dbReference>
<dbReference type="InterPro" id="IPR035906">
    <property type="entry name" value="MetI-like_sf"/>
</dbReference>
<dbReference type="SUPFAM" id="SSF53850">
    <property type="entry name" value="Periplasmic binding protein-like II"/>
    <property type="match status" value="1"/>
</dbReference>
<proteinExistence type="inferred from homology"/>
<evidence type="ECO:0000256" key="3">
    <source>
        <dbReference type="ARBA" id="ARBA00022692"/>
    </source>
</evidence>
<dbReference type="InterPro" id="IPR058089">
    <property type="entry name" value="EgtUBC_SBD"/>
</dbReference>
<dbReference type="InterPro" id="IPR007210">
    <property type="entry name" value="ABC_Gly_betaine_transp_sub-bd"/>
</dbReference>
<dbReference type="FunFam" id="1.10.3720.10:FF:000001">
    <property type="entry name" value="Glycine betaine ABC transporter, permease"/>
    <property type="match status" value="1"/>
</dbReference>
<protein>
    <submittedName>
        <fullName evidence="10">ABC transporter, substrate-binding protein, QAT family</fullName>
    </submittedName>
</protein>
<feature type="transmembrane region" description="Helical" evidence="8">
    <location>
        <begin position="43"/>
        <end position="62"/>
    </location>
</feature>
<comment type="similarity">
    <text evidence="6">In the C-terminal section; belongs to the OsmX family.</text>
</comment>
<feature type="transmembrane region" description="Helical" evidence="8">
    <location>
        <begin position="165"/>
        <end position="190"/>
    </location>
</feature>
<evidence type="ECO:0000313" key="10">
    <source>
        <dbReference type="EMBL" id="EHO49546.1"/>
    </source>
</evidence>
<dbReference type="Gene3D" id="1.10.3720.10">
    <property type="entry name" value="MetI-like"/>
    <property type="match status" value="1"/>
</dbReference>
<evidence type="ECO:0000259" key="9">
    <source>
        <dbReference type="PROSITE" id="PS50928"/>
    </source>
</evidence>
<evidence type="ECO:0000256" key="4">
    <source>
        <dbReference type="ARBA" id="ARBA00022989"/>
    </source>
</evidence>
<dbReference type="SUPFAM" id="SSF161098">
    <property type="entry name" value="MetI-like"/>
    <property type="match status" value="1"/>
</dbReference>
<dbReference type="Proteomes" id="UP000005025">
    <property type="component" value="Unassembled WGS sequence"/>
</dbReference>
<feature type="transmembrane region" description="Helical" evidence="8">
    <location>
        <begin position="196"/>
        <end position="219"/>
    </location>
</feature>
<evidence type="ECO:0000313" key="11">
    <source>
        <dbReference type="Proteomes" id="UP000005025"/>
    </source>
</evidence>
<dbReference type="CDD" id="cd13610">
    <property type="entry name" value="PBP2_ChoS"/>
    <property type="match status" value="1"/>
</dbReference>
<feature type="transmembrane region" description="Helical" evidence="8">
    <location>
        <begin position="98"/>
        <end position="115"/>
    </location>
</feature>
<dbReference type="AlphaFoldDB" id="H1LIR7"/>
<comment type="caution">
    <text evidence="10">The sequence shown here is derived from an EMBL/GenBank/DDBJ whole genome shotgun (WGS) entry which is preliminary data.</text>
</comment>
<dbReference type="PATRIC" id="fig|797516.3.peg.2253"/>
<dbReference type="PANTHER" id="PTHR30177">
    <property type="entry name" value="GLYCINE BETAINE/L-PROLINE TRANSPORT SYSTEM PERMEASE PROTEIN PROW"/>
    <property type="match status" value="1"/>
</dbReference>
<dbReference type="STRING" id="797516.HMPREF9104_02508"/>
<feature type="domain" description="ABC transmembrane type-1" evidence="9">
    <location>
        <begin position="37"/>
        <end position="220"/>
    </location>
</feature>
<dbReference type="PANTHER" id="PTHR30177:SF4">
    <property type="entry name" value="OSMOPROTECTANT IMPORT PERMEASE PROTEIN OSMW"/>
    <property type="match status" value="1"/>
</dbReference>
<dbReference type="Pfam" id="PF04069">
    <property type="entry name" value="OpuAC"/>
    <property type="match status" value="1"/>
</dbReference>
<keyword evidence="5 8" id="KW-0472">Membrane</keyword>
<keyword evidence="3 8" id="KW-0812">Transmembrane</keyword>
<evidence type="ECO:0000256" key="2">
    <source>
        <dbReference type="ARBA" id="ARBA00022448"/>
    </source>
</evidence>
<keyword evidence="2 8" id="KW-0813">Transport</keyword>